<evidence type="ECO:0000256" key="1">
    <source>
        <dbReference type="SAM" id="MobiDB-lite"/>
    </source>
</evidence>
<evidence type="ECO:0000313" key="2">
    <source>
        <dbReference type="EMBL" id="CAG8628168.1"/>
    </source>
</evidence>
<reference evidence="2" key="1">
    <citation type="submission" date="2021-06" db="EMBL/GenBank/DDBJ databases">
        <authorList>
            <person name="Kallberg Y."/>
            <person name="Tangrot J."/>
            <person name="Rosling A."/>
        </authorList>
    </citation>
    <scope>NUCLEOTIDE SEQUENCE</scope>
    <source>
        <strain evidence="2">IA702</strain>
    </source>
</reference>
<feature type="non-terminal residue" evidence="2">
    <location>
        <position position="1"/>
    </location>
</feature>
<protein>
    <submittedName>
        <fullName evidence="2">6204_t:CDS:1</fullName>
    </submittedName>
</protein>
<dbReference type="EMBL" id="CAJVPJ010002735">
    <property type="protein sequence ID" value="CAG8628168.1"/>
    <property type="molecule type" value="Genomic_DNA"/>
</dbReference>
<feature type="region of interest" description="Disordered" evidence="1">
    <location>
        <begin position="58"/>
        <end position="80"/>
    </location>
</feature>
<keyword evidence="3" id="KW-1185">Reference proteome</keyword>
<name>A0A9N9DA53_9GLOM</name>
<dbReference type="AlphaFoldDB" id="A0A9N9DA53"/>
<evidence type="ECO:0000313" key="3">
    <source>
        <dbReference type="Proteomes" id="UP000789572"/>
    </source>
</evidence>
<dbReference type="Proteomes" id="UP000789572">
    <property type="component" value="Unassembled WGS sequence"/>
</dbReference>
<accession>A0A9N9DA53</accession>
<proteinExistence type="predicted"/>
<gene>
    <name evidence="2" type="ORF">POCULU_LOCUS8756</name>
</gene>
<comment type="caution">
    <text evidence="2">The sequence shown here is derived from an EMBL/GenBank/DDBJ whole genome shotgun (WGS) entry which is preliminary data.</text>
</comment>
<sequence length="80" mass="9469">NSTYMPLSVYLNHLIIEEATNQDEEPHKFVSRDLRFHVVNYALWLYWVLEEVRLPRRSSEEAAAVQPSVMVDRVEPPERT</sequence>
<organism evidence="2 3">
    <name type="scientific">Paraglomus occultum</name>
    <dbReference type="NCBI Taxonomy" id="144539"/>
    <lineage>
        <taxon>Eukaryota</taxon>
        <taxon>Fungi</taxon>
        <taxon>Fungi incertae sedis</taxon>
        <taxon>Mucoromycota</taxon>
        <taxon>Glomeromycotina</taxon>
        <taxon>Glomeromycetes</taxon>
        <taxon>Paraglomerales</taxon>
        <taxon>Paraglomeraceae</taxon>
        <taxon>Paraglomus</taxon>
    </lineage>
</organism>